<keyword evidence="2" id="KW-0808">Transferase</keyword>
<name>A0ABM7P816_9BACT</name>
<dbReference type="Pfam" id="PF08241">
    <property type="entry name" value="Methyltransf_11"/>
    <property type="match status" value="1"/>
</dbReference>
<evidence type="ECO:0000256" key="3">
    <source>
        <dbReference type="ARBA" id="ARBA00022691"/>
    </source>
</evidence>
<dbReference type="SUPFAM" id="SSF53335">
    <property type="entry name" value="S-adenosyl-L-methionine-dependent methyltransferases"/>
    <property type="match status" value="1"/>
</dbReference>
<dbReference type="PANTHER" id="PTHR43464">
    <property type="entry name" value="METHYLTRANSFERASE"/>
    <property type="match status" value="1"/>
</dbReference>
<reference evidence="5" key="1">
    <citation type="journal article" date="2022" name="Arch. Microbiol.">
        <title>Pseudodesulfovibrio sediminis sp. nov., a mesophilic and neutrophilic sulfate-reducing bacterium isolated from sediment of a brackish lake.</title>
        <authorList>
            <person name="Takahashi A."/>
            <person name="Kojima H."/>
            <person name="Watanabe M."/>
            <person name="Fukui M."/>
        </authorList>
    </citation>
    <scope>NUCLEOTIDE SEQUENCE</scope>
    <source>
        <strain evidence="5">SF6</strain>
    </source>
</reference>
<proteinExistence type="predicted"/>
<dbReference type="Gene3D" id="3.40.50.150">
    <property type="entry name" value="Vaccinia Virus protein VP39"/>
    <property type="match status" value="1"/>
</dbReference>
<keyword evidence="6" id="KW-1185">Reference proteome</keyword>
<accession>A0ABM7P816</accession>
<evidence type="ECO:0000259" key="4">
    <source>
        <dbReference type="Pfam" id="PF08241"/>
    </source>
</evidence>
<keyword evidence="1 5" id="KW-0489">Methyltransferase</keyword>
<dbReference type="Proteomes" id="UP001053296">
    <property type="component" value="Chromosome"/>
</dbReference>
<dbReference type="GO" id="GO:0032259">
    <property type="term" value="P:methylation"/>
    <property type="evidence" value="ECO:0007669"/>
    <property type="project" value="UniProtKB-KW"/>
</dbReference>
<gene>
    <name evidence="5" type="ORF">PSDVSF_24080</name>
</gene>
<feature type="domain" description="Methyltransferase type 11" evidence="4">
    <location>
        <begin position="43"/>
        <end position="130"/>
    </location>
</feature>
<dbReference type="InterPro" id="IPR013216">
    <property type="entry name" value="Methyltransf_11"/>
</dbReference>
<dbReference type="InterPro" id="IPR029063">
    <property type="entry name" value="SAM-dependent_MTases_sf"/>
</dbReference>
<dbReference type="CDD" id="cd02440">
    <property type="entry name" value="AdoMet_MTases"/>
    <property type="match status" value="1"/>
</dbReference>
<keyword evidence="3" id="KW-0949">S-adenosyl-L-methionine</keyword>
<dbReference type="EMBL" id="AP024485">
    <property type="protein sequence ID" value="BCS89166.1"/>
    <property type="molecule type" value="Genomic_DNA"/>
</dbReference>
<sequence>MPWEPERYEAWFDTPEGRFALDQEIRLLQNVLAGWPRRKRKMLEIGCGTGLFLEQMYQMGLDVTGIDSSSKMIMAARKRFGNRADLHIGNGENMGYSDNEFDYACIWSVLEFSKDPEAMLVEAARVAEKGLLIGFLNKHSLYYTMDIRKAESTLSKGNWFTWCEMKDLIKRATGFHPTMARSVLPGPMKTWKSTGIASMLNSKIFPPSVGAFVAVRVDFINMKPMNPLFAWKTEPGLG</sequence>
<evidence type="ECO:0000313" key="5">
    <source>
        <dbReference type="EMBL" id="BCS89166.1"/>
    </source>
</evidence>
<evidence type="ECO:0000256" key="1">
    <source>
        <dbReference type="ARBA" id="ARBA00022603"/>
    </source>
</evidence>
<dbReference type="GO" id="GO:0008168">
    <property type="term" value="F:methyltransferase activity"/>
    <property type="evidence" value="ECO:0007669"/>
    <property type="project" value="UniProtKB-KW"/>
</dbReference>
<dbReference type="PANTHER" id="PTHR43464:SF19">
    <property type="entry name" value="UBIQUINONE BIOSYNTHESIS O-METHYLTRANSFERASE, MITOCHONDRIAL"/>
    <property type="match status" value="1"/>
</dbReference>
<evidence type="ECO:0000313" key="6">
    <source>
        <dbReference type="Proteomes" id="UP001053296"/>
    </source>
</evidence>
<protein>
    <submittedName>
        <fullName evidence="5">Methyltransferase type 11</fullName>
    </submittedName>
</protein>
<organism evidence="5 6">
    <name type="scientific">Pseudodesulfovibrio sediminis</name>
    <dbReference type="NCBI Taxonomy" id="2810563"/>
    <lineage>
        <taxon>Bacteria</taxon>
        <taxon>Pseudomonadati</taxon>
        <taxon>Thermodesulfobacteriota</taxon>
        <taxon>Desulfovibrionia</taxon>
        <taxon>Desulfovibrionales</taxon>
        <taxon>Desulfovibrionaceae</taxon>
    </lineage>
</organism>
<evidence type="ECO:0000256" key="2">
    <source>
        <dbReference type="ARBA" id="ARBA00022679"/>
    </source>
</evidence>